<dbReference type="AlphaFoldDB" id="X6MUY0"/>
<dbReference type="EMBL" id="ASPP01016610">
    <property type="protein sequence ID" value="ETO17441.1"/>
    <property type="molecule type" value="Genomic_DNA"/>
</dbReference>
<dbReference type="OrthoDB" id="8118055at2759"/>
<dbReference type="GO" id="GO:0005975">
    <property type="term" value="P:carbohydrate metabolic process"/>
    <property type="evidence" value="ECO:0007669"/>
    <property type="project" value="InterPro"/>
</dbReference>
<dbReference type="PANTHER" id="PTHR45679">
    <property type="entry name" value="ER DEGRADATION-ENHANCING ALPHA-MANNOSIDASE-LIKE PROTEIN 2"/>
    <property type="match status" value="1"/>
</dbReference>
<dbReference type="InterPro" id="IPR036026">
    <property type="entry name" value="Seven-hairpin_glycosidases"/>
</dbReference>
<dbReference type="GO" id="GO:0044322">
    <property type="term" value="C:endoplasmic reticulum quality control compartment"/>
    <property type="evidence" value="ECO:0007669"/>
    <property type="project" value="GOC"/>
</dbReference>
<dbReference type="GO" id="GO:1904380">
    <property type="term" value="P:endoplasmic reticulum mannose trimming"/>
    <property type="evidence" value="ECO:0007669"/>
    <property type="project" value="InterPro"/>
</dbReference>
<dbReference type="GO" id="GO:0004571">
    <property type="term" value="F:mannosyl-oligosaccharide 1,2-alpha-mannosidase activity"/>
    <property type="evidence" value="ECO:0007669"/>
    <property type="project" value="InterPro"/>
</dbReference>
<keyword evidence="6" id="KW-0378">Hydrolase</keyword>
<dbReference type="Proteomes" id="UP000023152">
    <property type="component" value="Unassembled WGS sequence"/>
</dbReference>
<comment type="similarity">
    <text evidence="2 6">Belongs to the glycosyl hydrolase 47 family.</text>
</comment>
<evidence type="ECO:0000313" key="7">
    <source>
        <dbReference type="EMBL" id="ETO17441.1"/>
    </source>
</evidence>
<keyword evidence="4" id="KW-0325">Glycoprotein</keyword>
<comment type="cofactor">
    <cofactor evidence="5">
        <name>Ca(2+)</name>
        <dbReference type="ChEBI" id="CHEBI:29108"/>
    </cofactor>
</comment>
<dbReference type="Gene3D" id="1.50.10.10">
    <property type="match status" value="1"/>
</dbReference>
<dbReference type="InterPro" id="IPR001382">
    <property type="entry name" value="Glyco_hydro_47"/>
</dbReference>
<evidence type="ECO:0000256" key="5">
    <source>
        <dbReference type="PIRSR" id="PIRSR601382-2"/>
    </source>
</evidence>
<dbReference type="InterPro" id="IPR012341">
    <property type="entry name" value="6hp_glycosidase-like_sf"/>
</dbReference>
<reference evidence="7 8" key="1">
    <citation type="journal article" date="2013" name="Curr. Biol.">
        <title>The Genome of the Foraminiferan Reticulomyxa filosa.</title>
        <authorList>
            <person name="Glockner G."/>
            <person name="Hulsmann N."/>
            <person name="Schleicher M."/>
            <person name="Noegel A.A."/>
            <person name="Eichinger L."/>
            <person name="Gallinger C."/>
            <person name="Pawlowski J."/>
            <person name="Sierra R."/>
            <person name="Euteneuer U."/>
            <person name="Pillet L."/>
            <person name="Moustafa A."/>
            <person name="Platzer M."/>
            <person name="Groth M."/>
            <person name="Szafranski K."/>
            <person name="Schliwa M."/>
        </authorList>
    </citation>
    <scope>NUCLEOTIDE SEQUENCE [LARGE SCALE GENOMIC DNA]</scope>
</reference>
<dbReference type="GO" id="GO:0016020">
    <property type="term" value="C:membrane"/>
    <property type="evidence" value="ECO:0007669"/>
    <property type="project" value="InterPro"/>
</dbReference>
<dbReference type="EC" id="3.2.1.-" evidence="6"/>
<keyword evidence="3" id="KW-0256">Endoplasmic reticulum</keyword>
<feature type="binding site" evidence="5">
    <location>
        <position position="179"/>
    </location>
    <ligand>
        <name>Ca(2+)</name>
        <dbReference type="ChEBI" id="CHEBI:29108"/>
    </ligand>
</feature>
<keyword evidence="5" id="KW-0106">Calcium</keyword>
<protein>
    <recommendedName>
        <fullName evidence="6">alpha-1,2-Mannosidase</fullName>
        <ecNumber evidence="6">3.2.1.-</ecNumber>
    </recommendedName>
</protein>
<evidence type="ECO:0000256" key="1">
    <source>
        <dbReference type="ARBA" id="ARBA00004240"/>
    </source>
</evidence>
<evidence type="ECO:0000256" key="6">
    <source>
        <dbReference type="RuleBase" id="RU361193"/>
    </source>
</evidence>
<dbReference type="PRINTS" id="PR00747">
    <property type="entry name" value="GLYHDRLASE47"/>
</dbReference>
<proteinExistence type="inferred from homology"/>
<keyword evidence="8" id="KW-1185">Reference proteome</keyword>
<organism evidence="7 8">
    <name type="scientific">Reticulomyxa filosa</name>
    <dbReference type="NCBI Taxonomy" id="46433"/>
    <lineage>
        <taxon>Eukaryota</taxon>
        <taxon>Sar</taxon>
        <taxon>Rhizaria</taxon>
        <taxon>Retaria</taxon>
        <taxon>Foraminifera</taxon>
        <taxon>Monothalamids</taxon>
        <taxon>Reticulomyxidae</taxon>
        <taxon>Reticulomyxa</taxon>
    </lineage>
</organism>
<sequence>MSYPHGQEWWTSVQLINGKMETPYVHDTFINFWPGLLAMLGEFRIFDGLVHNIAQHIWKENNYFICESFNWQTGHCVDNREQYPLRPEWIESLYYLSQTNNRQEEHDWLIDMAWQMLLSINNTCRVQCGFATVANIHNHFDLKDQMDSFFLAETLKYFYLLFSSSSSWFHVERNWLFSTEGHMFDLNAIHKIIQQNKHFTNLTNWNYLQLLNIQPLNTVASTLPGWDEYCHVITHSNILKTLKKPVDLSNRDKDLLSRSASTFRSWRSDQSNSWMDIGWMKLGEGVLWQCGNFEHKHWFTGKLVDFAICDARGLRMCWEHRRIDSRYCYV</sequence>
<evidence type="ECO:0000256" key="4">
    <source>
        <dbReference type="ARBA" id="ARBA00023180"/>
    </source>
</evidence>
<evidence type="ECO:0000256" key="2">
    <source>
        <dbReference type="ARBA" id="ARBA00007658"/>
    </source>
</evidence>
<evidence type="ECO:0000256" key="3">
    <source>
        <dbReference type="ARBA" id="ARBA00022824"/>
    </source>
</evidence>
<dbReference type="PANTHER" id="PTHR45679:SF6">
    <property type="entry name" value="ER DEGRADATION-ENHANCING ALPHA-MANNOSIDASE-LIKE PROTEIN 2"/>
    <property type="match status" value="1"/>
</dbReference>
<dbReference type="Pfam" id="PF01532">
    <property type="entry name" value="Glyco_hydro_47"/>
    <property type="match status" value="1"/>
</dbReference>
<evidence type="ECO:0000313" key="8">
    <source>
        <dbReference type="Proteomes" id="UP000023152"/>
    </source>
</evidence>
<keyword evidence="5" id="KW-0479">Metal-binding</keyword>
<dbReference type="GO" id="GO:0005509">
    <property type="term" value="F:calcium ion binding"/>
    <property type="evidence" value="ECO:0007669"/>
    <property type="project" value="InterPro"/>
</dbReference>
<keyword evidence="6" id="KW-0326">Glycosidase</keyword>
<comment type="caution">
    <text evidence="7">The sequence shown here is derived from an EMBL/GenBank/DDBJ whole genome shotgun (WGS) entry which is preliminary data.</text>
</comment>
<gene>
    <name evidence="7" type="ORF">RFI_19882</name>
</gene>
<comment type="subcellular location">
    <subcellularLocation>
        <location evidence="1">Endoplasmic reticulum</location>
    </subcellularLocation>
</comment>
<dbReference type="InterPro" id="IPR044674">
    <property type="entry name" value="EDEM1/2/3"/>
</dbReference>
<name>X6MUY0_RETFI</name>
<dbReference type="SUPFAM" id="SSF48225">
    <property type="entry name" value="Seven-hairpin glycosidases"/>
    <property type="match status" value="1"/>
</dbReference>
<accession>X6MUY0</accession>